<dbReference type="Pfam" id="PF00481">
    <property type="entry name" value="PP2C"/>
    <property type="match status" value="1"/>
</dbReference>
<comment type="caution">
    <text evidence="3">The sequence shown here is derived from an EMBL/GenBank/DDBJ whole genome shotgun (WGS) entry which is preliminary data.</text>
</comment>
<name>A0A438DHR8_VITVI</name>
<sequence length="291" mass="32348">MGQWEAESGWKGKEKRREFVERRRGGNAGRGEGGKIQRGAGEEWVFLFYFSWLSFLWSGCGIFVGSIAFTSVVFGSILMPPFSFQAQHGFVLDYLPSFHAHSPPLLPISTVMLQYIQHHAWPRIATFYPHQGLHLHHLILSLSQWFFSFFFPVLHSSLFSPRFMLESSAFAPMAPFRQPPPSSSPSPTSACRDTLFPAIMAADAILLVLTSTLPCPCFSGSPDTRPELSPLSSVVYLAGRVAACRAGSAIPLSTVRKPDRSDERQRIEDVGGFVIWARTWRVGGVLVVSRA</sequence>
<protein>
    <recommendedName>
        <fullName evidence="2">PPM-type phosphatase domain-containing protein</fullName>
    </recommendedName>
</protein>
<feature type="transmembrane region" description="Helical" evidence="1">
    <location>
        <begin position="44"/>
        <end position="74"/>
    </location>
</feature>
<evidence type="ECO:0000256" key="1">
    <source>
        <dbReference type="SAM" id="Phobius"/>
    </source>
</evidence>
<evidence type="ECO:0000259" key="2">
    <source>
        <dbReference type="Pfam" id="PF00481"/>
    </source>
</evidence>
<keyword evidence="1" id="KW-1133">Transmembrane helix</keyword>
<proteinExistence type="predicted"/>
<dbReference type="EMBL" id="QGNW01001615">
    <property type="protein sequence ID" value="RVW35027.1"/>
    <property type="molecule type" value="Genomic_DNA"/>
</dbReference>
<dbReference type="Proteomes" id="UP000288805">
    <property type="component" value="Unassembled WGS sequence"/>
</dbReference>
<evidence type="ECO:0000313" key="4">
    <source>
        <dbReference type="Proteomes" id="UP000288805"/>
    </source>
</evidence>
<accession>A0A438DHR8</accession>
<feature type="domain" description="PPM-type phosphatase" evidence="2">
    <location>
        <begin position="244"/>
        <end position="291"/>
    </location>
</feature>
<dbReference type="SUPFAM" id="SSF81606">
    <property type="entry name" value="PP2C-like"/>
    <property type="match status" value="1"/>
</dbReference>
<dbReference type="Gene3D" id="3.60.40.10">
    <property type="entry name" value="PPM-type phosphatase domain"/>
    <property type="match status" value="1"/>
</dbReference>
<dbReference type="InterPro" id="IPR001932">
    <property type="entry name" value="PPM-type_phosphatase-like_dom"/>
</dbReference>
<dbReference type="InterPro" id="IPR036457">
    <property type="entry name" value="PPM-type-like_dom_sf"/>
</dbReference>
<feature type="transmembrane region" description="Helical" evidence="1">
    <location>
        <begin position="135"/>
        <end position="154"/>
    </location>
</feature>
<keyword evidence="1" id="KW-0472">Membrane</keyword>
<organism evidence="3 4">
    <name type="scientific">Vitis vinifera</name>
    <name type="common">Grape</name>
    <dbReference type="NCBI Taxonomy" id="29760"/>
    <lineage>
        <taxon>Eukaryota</taxon>
        <taxon>Viridiplantae</taxon>
        <taxon>Streptophyta</taxon>
        <taxon>Embryophyta</taxon>
        <taxon>Tracheophyta</taxon>
        <taxon>Spermatophyta</taxon>
        <taxon>Magnoliopsida</taxon>
        <taxon>eudicotyledons</taxon>
        <taxon>Gunneridae</taxon>
        <taxon>Pentapetalae</taxon>
        <taxon>rosids</taxon>
        <taxon>Vitales</taxon>
        <taxon>Vitaceae</taxon>
        <taxon>Viteae</taxon>
        <taxon>Vitis</taxon>
    </lineage>
</organism>
<evidence type="ECO:0000313" key="3">
    <source>
        <dbReference type="EMBL" id="RVW35027.1"/>
    </source>
</evidence>
<dbReference type="AlphaFoldDB" id="A0A438DHR8"/>
<reference evidence="3 4" key="1">
    <citation type="journal article" date="2018" name="PLoS Genet.">
        <title>Population sequencing reveals clonal diversity and ancestral inbreeding in the grapevine cultivar Chardonnay.</title>
        <authorList>
            <person name="Roach M.J."/>
            <person name="Johnson D.L."/>
            <person name="Bohlmann J."/>
            <person name="van Vuuren H.J."/>
            <person name="Jones S.J."/>
            <person name="Pretorius I.S."/>
            <person name="Schmidt S.A."/>
            <person name="Borneman A.R."/>
        </authorList>
    </citation>
    <scope>NUCLEOTIDE SEQUENCE [LARGE SCALE GENOMIC DNA]</scope>
    <source>
        <strain evidence="4">cv. Chardonnay</strain>
        <tissue evidence="3">Leaf</tissue>
    </source>
</reference>
<keyword evidence="1" id="KW-0812">Transmembrane</keyword>
<gene>
    <name evidence="3" type="primary">VvCHDh000020_0</name>
    <name evidence="3" type="ORF">CK203_079802</name>
</gene>